<protein>
    <submittedName>
        <fullName evidence="1">Uncharacterized protein</fullName>
    </submittedName>
</protein>
<dbReference type="AlphaFoldDB" id="A0A0F9X4E8"/>
<comment type="caution">
    <text evidence="1">The sequence shown here is derived from an EMBL/GenBank/DDBJ whole genome shotgun (WGS) entry which is preliminary data.</text>
</comment>
<proteinExistence type="predicted"/>
<sequence length="148" mass="17098">MNEYPNLSLDTVADLIAPNPLRRKEAVIALVEDTFELYEHIFENDPDASVRMAILHKMRNKHEQQEFLVEVILSGVEHLVKRIAWGCLNPHGLTVMLTQAPTQNMKEYAAELLNKLRDKQIKAKDLDIDEKIQYLVDVVQDEDESEMI</sequence>
<accession>A0A0F9X4E8</accession>
<dbReference type="EMBL" id="LAZR01000084">
    <property type="protein sequence ID" value="KKN93721.1"/>
    <property type="molecule type" value="Genomic_DNA"/>
</dbReference>
<organism evidence="1">
    <name type="scientific">marine sediment metagenome</name>
    <dbReference type="NCBI Taxonomy" id="412755"/>
    <lineage>
        <taxon>unclassified sequences</taxon>
        <taxon>metagenomes</taxon>
        <taxon>ecological metagenomes</taxon>
    </lineage>
</organism>
<name>A0A0F9X4E8_9ZZZZ</name>
<reference evidence="1" key="1">
    <citation type="journal article" date="2015" name="Nature">
        <title>Complex archaea that bridge the gap between prokaryotes and eukaryotes.</title>
        <authorList>
            <person name="Spang A."/>
            <person name="Saw J.H."/>
            <person name="Jorgensen S.L."/>
            <person name="Zaremba-Niedzwiedzka K."/>
            <person name="Martijn J."/>
            <person name="Lind A.E."/>
            <person name="van Eijk R."/>
            <person name="Schleper C."/>
            <person name="Guy L."/>
            <person name="Ettema T.J."/>
        </authorList>
    </citation>
    <scope>NUCLEOTIDE SEQUENCE</scope>
</reference>
<gene>
    <name evidence="1" type="ORF">LCGC14_0195540</name>
</gene>
<evidence type="ECO:0000313" key="1">
    <source>
        <dbReference type="EMBL" id="KKN93721.1"/>
    </source>
</evidence>